<feature type="transmembrane region" description="Helical" evidence="1">
    <location>
        <begin position="230"/>
        <end position="249"/>
    </location>
</feature>
<proteinExistence type="predicted"/>
<reference evidence="2" key="1">
    <citation type="journal article" date="2021" name="Proc. Natl. Acad. Sci. U.S.A.">
        <title>A Catalog of Tens of Thousands of Viruses from Human Metagenomes Reveals Hidden Associations with Chronic Diseases.</title>
        <authorList>
            <person name="Tisza M.J."/>
            <person name="Buck C.B."/>
        </authorList>
    </citation>
    <scope>NUCLEOTIDE SEQUENCE</scope>
    <source>
        <strain evidence="2">Ct6nR3</strain>
    </source>
</reference>
<name>A0A8D9PDY8_9VIRU</name>
<organism evidence="2">
    <name type="scientific">Corticoviridae sp</name>
    <dbReference type="NCBI Taxonomy" id="2832474"/>
    <lineage>
        <taxon>Viruses</taxon>
        <taxon>Varidnaviria</taxon>
        <taxon>Abadenavirae</taxon>
        <taxon>Produgelaviricota</taxon>
        <taxon>Belvinaviricetes</taxon>
        <taxon>Vinavirales</taxon>
        <taxon>Corticoviridae</taxon>
    </lineage>
</organism>
<dbReference type="EMBL" id="BK032494">
    <property type="protein sequence ID" value="DAD55506.1"/>
    <property type="molecule type" value="Genomic_DNA"/>
</dbReference>
<feature type="transmembrane region" description="Helical" evidence="1">
    <location>
        <begin position="197"/>
        <end position="218"/>
    </location>
</feature>
<sequence length="250" mass="25319">MQIYTENLKAGKPVSLPTAGRVFLIDSVTAGTGVDVTLMVNGAAAYIMPNRKTAFKCVVPFDGVQLKAAVDTTVVFFVSMDDVQIGLADGAGVNIPNGVTITNSAENPVKVAFSGTVAPVLGSVKVTNTAAEAVPVDLKAGAAVDATLKNTDASAVPVRNQALTTIVNIAPVTVAAANTALISDGTLKKLRIRNTHATATVAIGATGVTLATAAILLAPGDVYFEEDAPGAAWFAISDTAGTILALQGLK</sequence>
<accession>A0A8D9PDY8</accession>
<evidence type="ECO:0000256" key="1">
    <source>
        <dbReference type="SAM" id="Phobius"/>
    </source>
</evidence>
<evidence type="ECO:0000313" key="2">
    <source>
        <dbReference type="EMBL" id="DAD55506.1"/>
    </source>
</evidence>
<keyword evidence="1" id="KW-1133">Transmembrane helix</keyword>
<keyword evidence="1" id="KW-0812">Transmembrane</keyword>
<protein>
    <submittedName>
        <fullName evidence="2">Uncharacterized protein</fullName>
    </submittedName>
</protein>
<keyword evidence="1" id="KW-0472">Membrane</keyword>